<keyword evidence="2" id="KW-1185">Reference proteome</keyword>
<protein>
    <submittedName>
        <fullName evidence="1">Uncharacterized protein</fullName>
    </submittedName>
</protein>
<dbReference type="AlphaFoldDB" id="A0A6A6VJR5"/>
<proteinExistence type="predicted"/>
<sequence>MPPACCLSVCRSVCQLPARPLHAPGADAQHLAIQSTALSVQRGLVVSASTPLTDARMQIHPYPHVAQVPFDGNHPPPLCAAV</sequence>
<accession>A0A6A6VJR5</accession>
<name>A0A6A6VJR5_9PLEO</name>
<reference evidence="1" key="1">
    <citation type="journal article" date="2020" name="Stud. Mycol.">
        <title>101 Dothideomycetes genomes: a test case for predicting lifestyles and emergence of pathogens.</title>
        <authorList>
            <person name="Haridas S."/>
            <person name="Albert R."/>
            <person name="Binder M."/>
            <person name="Bloem J."/>
            <person name="Labutti K."/>
            <person name="Salamov A."/>
            <person name="Andreopoulos B."/>
            <person name="Baker S."/>
            <person name="Barry K."/>
            <person name="Bills G."/>
            <person name="Bluhm B."/>
            <person name="Cannon C."/>
            <person name="Castanera R."/>
            <person name="Culley D."/>
            <person name="Daum C."/>
            <person name="Ezra D."/>
            <person name="Gonzalez J."/>
            <person name="Henrissat B."/>
            <person name="Kuo A."/>
            <person name="Liang C."/>
            <person name="Lipzen A."/>
            <person name="Lutzoni F."/>
            <person name="Magnuson J."/>
            <person name="Mondo S."/>
            <person name="Nolan M."/>
            <person name="Ohm R."/>
            <person name="Pangilinan J."/>
            <person name="Park H.-J."/>
            <person name="Ramirez L."/>
            <person name="Alfaro M."/>
            <person name="Sun H."/>
            <person name="Tritt A."/>
            <person name="Yoshinaga Y."/>
            <person name="Zwiers L.-H."/>
            <person name="Turgeon B."/>
            <person name="Goodwin S."/>
            <person name="Spatafora J."/>
            <person name="Crous P."/>
            <person name="Grigoriev I."/>
        </authorList>
    </citation>
    <scope>NUCLEOTIDE SEQUENCE</scope>
    <source>
        <strain evidence="1">CBS 119925</strain>
    </source>
</reference>
<dbReference type="Proteomes" id="UP000799440">
    <property type="component" value="Unassembled WGS sequence"/>
</dbReference>
<dbReference type="EMBL" id="MU006563">
    <property type="protein sequence ID" value="KAF2750835.1"/>
    <property type="molecule type" value="Genomic_DNA"/>
</dbReference>
<evidence type="ECO:0000313" key="1">
    <source>
        <dbReference type="EMBL" id="KAF2750835.1"/>
    </source>
</evidence>
<gene>
    <name evidence="1" type="ORF">M011DRAFT_464645</name>
</gene>
<evidence type="ECO:0000313" key="2">
    <source>
        <dbReference type="Proteomes" id="UP000799440"/>
    </source>
</evidence>
<organism evidence="1 2">
    <name type="scientific">Sporormia fimetaria CBS 119925</name>
    <dbReference type="NCBI Taxonomy" id="1340428"/>
    <lineage>
        <taxon>Eukaryota</taxon>
        <taxon>Fungi</taxon>
        <taxon>Dikarya</taxon>
        <taxon>Ascomycota</taxon>
        <taxon>Pezizomycotina</taxon>
        <taxon>Dothideomycetes</taxon>
        <taxon>Pleosporomycetidae</taxon>
        <taxon>Pleosporales</taxon>
        <taxon>Sporormiaceae</taxon>
        <taxon>Sporormia</taxon>
    </lineage>
</organism>